<accession>A0A0C4WMD8</accession>
<dbReference type="HOGENOM" id="CLU_1163998_0_0_6"/>
<sequence>MTNEKKKKTTSKTKSKAVKAAESAPVFRSRGERISAGQLLRDSVPRDSHAAWTLSTRHRDPIAILEKSNEDRLPELVPIRYGRMLRSPFTFLRGSAALMAHDLATTPSTGIRVQACGDCHLMNFGLFATPERNLVFDLNDFDETLPAPWEWDIKRLAASFAVAGRDARLSDAQFLPHNSSATPISVGGLWPVPMPSRGMPRPSLGISAREMPLTRRWATLPWPMPIRRRRTMRPWWKP</sequence>
<evidence type="ECO:0000313" key="3">
    <source>
        <dbReference type="Proteomes" id="UP000068210"/>
    </source>
</evidence>
<dbReference type="PANTHER" id="PTHR39441">
    <property type="entry name" value="DUF2252 DOMAIN-CONTAINING PROTEIN"/>
    <property type="match status" value="1"/>
</dbReference>
<dbReference type="Proteomes" id="UP000068210">
    <property type="component" value="Chromosome"/>
</dbReference>
<evidence type="ECO:0000313" key="2">
    <source>
        <dbReference type="EMBL" id="AJE21534.1"/>
    </source>
</evidence>
<evidence type="ECO:0008006" key="4">
    <source>
        <dbReference type="Google" id="ProtNLM"/>
    </source>
</evidence>
<feature type="region of interest" description="Disordered" evidence="1">
    <location>
        <begin position="1"/>
        <end position="24"/>
    </location>
</feature>
<reference evidence="2 3" key="1">
    <citation type="journal article" date="2015" name="PLoS ONE">
        <title>Azotobacter Genomes: The Genome of Azotobacter chroococcum NCIMB 8003 (ATCC 4412).</title>
        <authorList>
            <person name="Robson R.L."/>
            <person name="Jones R."/>
            <person name="Robson R.M."/>
            <person name="Schwartz A."/>
            <person name="Richardson T.H."/>
        </authorList>
    </citation>
    <scope>NUCLEOTIDE SEQUENCE [LARGE SCALE GENOMIC DNA]</scope>
    <source>
        <strain evidence="2 3">NCIMB 8003</strain>
    </source>
</reference>
<dbReference type="AlphaFoldDB" id="A0A0C4WMD8"/>
<dbReference type="EMBL" id="CP010415">
    <property type="protein sequence ID" value="AJE21534.1"/>
    <property type="molecule type" value="Genomic_DNA"/>
</dbReference>
<organism evidence="2 3">
    <name type="scientific">Azotobacter chroococcum NCIMB 8003</name>
    <dbReference type="NCBI Taxonomy" id="1328314"/>
    <lineage>
        <taxon>Bacteria</taxon>
        <taxon>Pseudomonadati</taxon>
        <taxon>Pseudomonadota</taxon>
        <taxon>Gammaproteobacteria</taxon>
        <taxon>Pseudomonadales</taxon>
        <taxon>Pseudomonadaceae</taxon>
        <taxon>Azotobacter</taxon>
    </lineage>
</organism>
<feature type="compositionally biased region" description="Basic residues" evidence="1">
    <location>
        <begin position="1"/>
        <end position="17"/>
    </location>
</feature>
<gene>
    <name evidence="2" type="ORF">Achr_20840</name>
</gene>
<dbReference type="STRING" id="1328314.Achr_20840"/>
<protein>
    <recommendedName>
        <fullName evidence="4">DUF2252 domain-containing protein</fullName>
    </recommendedName>
</protein>
<proteinExistence type="predicted"/>
<name>A0A0C4WMD8_9GAMM</name>
<dbReference type="Pfam" id="PF10009">
    <property type="entry name" value="DUF2252"/>
    <property type="match status" value="1"/>
</dbReference>
<keyword evidence="3" id="KW-1185">Reference proteome</keyword>
<dbReference type="PANTHER" id="PTHR39441:SF1">
    <property type="entry name" value="DUF2252 DOMAIN-CONTAINING PROTEIN"/>
    <property type="match status" value="1"/>
</dbReference>
<dbReference type="KEGG" id="acx:Achr_20840"/>
<evidence type="ECO:0000256" key="1">
    <source>
        <dbReference type="SAM" id="MobiDB-lite"/>
    </source>
</evidence>
<dbReference type="InterPro" id="IPR018721">
    <property type="entry name" value="DUF2252"/>
</dbReference>